<organism evidence="5 6">
    <name type="scientific">Penicillium frequentans</name>
    <dbReference type="NCBI Taxonomy" id="3151616"/>
    <lineage>
        <taxon>Eukaryota</taxon>
        <taxon>Fungi</taxon>
        <taxon>Dikarya</taxon>
        <taxon>Ascomycota</taxon>
        <taxon>Pezizomycotina</taxon>
        <taxon>Eurotiomycetes</taxon>
        <taxon>Eurotiomycetidae</taxon>
        <taxon>Eurotiales</taxon>
        <taxon>Aspergillaceae</taxon>
        <taxon>Penicillium</taxon>
    </lineage>
</organism>
<comment type="caution">
    <text evidence="5">The sequence shown here is derived from an EMBL/GenBank/DDBJ whole genome shotgun (WGS) entry which is preliminary data.</text>
</comment>
<dbReference type="PANTHER" id="PTHR11559">
    <property type="entry name" value="CARBOXYLESTERASE"/>
    <property type="match status" value="1"/>
</dbReference>
<proteinExistence type="inferred from homology"/>
<dbReference type="FunFam" id="3.40.50.1820:FF:000266">
    <property type="entry name" value="Carboxylic ester hydrolase"/>
    <property type="match status" value="1"/>
</dbReference>
<protein>
    <recommendedName>
        <fullName evidence="3">Carboxylic ester hydrolase</fullName>
        <ecNumber evidence="3">3.1.1.-</ecNumber>
    </recommendedName>
</protein>
<accession>A0AAD6D567</accession>
<evidence type="ECO:0000256" key="1">
    <source>
        <dbReference type="ARBA" id="ARBA00005964"/>
    </source>
</evidence>
<reference evidence="5 6" key="1">
    <citation type="journal article" date="2023" name="IMA Fungus">
        <title>Comparative genomic study of the Penicillium genus elucidates a diverse pangenome and 15 lateral gene transfer events.</title>
        <authorList>
            <person name="Petersen C."/>
            <person name="Sorensen T."/>
            <person name="Nielsen M.R."/>
            <person name="Sondergaard T.E."/>
            <person name="Sorensen J.L."/>
            <person name="Fitzpatrick D.A."/>
            <person name="Frisvad J.C."/>
            <person name="Nielsen K.L."/>
        </authorList>
    </citation>
    <scope>NUCLEOTIDE SEQUENCE [LARGE SCALE GENOMIC DNA]</scope>
    <source>
        <strain evidence="5 6">IBT 35679</strain>
    </source>
</reference>
<gene>
    <name evidence="5" type="ORF">N7494_002181</name>
</gene>
<comment type="similarity">
    <text evidence="1 3">Belongs to the type-B carboxylesterase/lipase family.</text>
</comment>
<dbReference type="GO" id="GO:0017000">
    <property type="term" value="P:antibiotic biosynthetic process"/>
    <property type="evidence" value="ECO:0007669"/>
    <property type="project" value="UniProtKB-ARBA"/>
</dbReference>
<feature type="signal peptide" evidence="3">
    <location>
        <begin position="1"/>
        <end position="21"/>
    </location>
</feature>
<evidence type="ECO:0000313" key="5">
    <source>
        <dbReference type="EMBL" id="KAJ5552803.1"/>
    </source>
</evidence>
<dbReference type="InterPro" id="IPR029058">
    <property type="entry name" value="AB_hydrolase_fold"/>
</dbReference>
<keyword evidence="2 3" id="KW-0378">Hydrolase</keyword>
<dbReference type="PROSITE" id="PS00122">
    <property type="entry name" value="CARBOXYLESTERASE_B_1"/>
    <property type="match status" value="1"/>
</dbReference>
<evidence type="ECO:0000313" key="6">
    <source>
        <dbReference type="Proteomes" id="UP001220324"/>
    </source>
</evidence>
<sequence>MGFMGTGGLILLTLITGISLASPTHTTDPVVNLGYASYEGYYDSTYDLNVFKGIRYAAPPVGKLRWQAPQAPPVNRTSIQCATKQPPRCPQSGGAKLPKIYGFNSALGDEDCLFLNVYAPPGAKNLPVLLWIHGGGYGLFGATYDPSEWIKTNENGFIAVMIQYRLGAFGFLSSEDVHEHGQTNAGLLDMRFALKWVQEHIETFGGNASRVTLGGESSGAGSVMLQAMAYGGREDHLFNNIIAASPYTPAMYHYDDEVPTTHYQHFAARAGCYDERLTSKTSIFDCLVNADTKTLQHASANTSTSGLWGTWAFQPVIDGEFIRELSSTQLLKKEVSGKRILSGNNANDGVPLSPPYINTTDGFLSYIKNTFPMFTAFDYSRLRDIYGFWNTSPTNHGPRYDTLGDRGPTALNQSEMATGLQQTIFNIFAETTFDCASYWLADAFSGNTSKESWKYQFSVTPGYHGADLTAYFSVGAHTPTRGFTHAFQKIWGSFIIHDTPVISIADAKGRAENSTVPEGANGYIDWPTWNESSPVLMNLNTTGGRTVFDRVTDHLSYWLRKEPGVRNEFTLADASRWEGGRGDRCSFWQSVGPRVPQ</sequence>
<evidence type="ECO:0000259" key="4">
    <source>
        <dbReference type="Pfam" id="PF00135"/>
    </source>
</evidence>
<dbReference type="InterPro" id="IPR019819">
    <property type="entry name" value="Carboxylesterase_B_CS"/>
</dbReference>
<dbReference type="InterPro" id="IPR019826">
    <property type="entry name" value="Carboxylesterase_B_AS"/>
</dbReference>
<dbReference type="GO" id="GO:0072330">
    <property type="term" value="P:monocarboxylic acid biosynthetic process"/>
    <property type="evidence" value="ECO:0007669"/>
    <property type="project" value="UniProtKB-ARBA"/>
</dbReference>
<keyword evidence="3" id="KW-0732">Signal</keyword>
<dbReference type="EC" id="3.1.1.-" evidence="3"/>
<name>A0AAD6D567_9EURO</name>
<dbReference type="InterPro" id="IPR002018">
    <property type="entry name" value="CarbesteraseB"/>
</dbReference>
<dbReference type="EMBL" id="JAQIZZ010000002">
    <property type="protein sequence ID" value="KAJ5552803.1"/>
    <property type="molecule type" value="Genomic_DNA"/>
</dbReference>
<dbReference type="AlphaFoldDB" id="A0AAD6D567"/>
<dbReference type="Gene3D" id="3.40.50.1820">
    <property type="entry name" value="alpha/beta hydrolase"/>
    <property type="match status" value="1"/>
</dbReference>
<dbReference type="SUPFAM" id="SSF53474">
    <property type="entry name" value="alpha/beta-Hydrolases"/>
    <property type="match status" value="1"/>
</dbReference>
<dbReference type="InterPro" id="IPR050309">
    <property type="entry name" value="Type-B_Carboxylest/Lipase"/>
</dbReference>
<dbReference type="Proteomes" id="UP001220324">
    <property type="component" value="Unassembled WGS sequence"/>
</dbReference>
<evidence type="ECO:0000256" key="2">
    <source>
        <dbReference type="ARBA" id="ARBA00022801"/>
    </source>
</evidence>
<feature type="chain" id="PRO_5041773852" description="Carboxylic ester hydrolase" evidence="3">
    <location>
        <begin position="22"/>
        <end position="597"/>
    </location>
</feature>
<evidence type="ECO:0000256" key="3">
    <source>
        <dbReference type="RuleBase" id="RU361235"/>
    </source>
</evidence>
<keyword evidence="6" id="KW-1185">Reference proteome</keyword>
<dbReference type="Pfam" id="PF00135">
    <property type="entry name" value="COesterase"/>
    <property type="match status" value="1"/>
</dbReference>
<dbReference type="GO" id="GO:0016787">
    <property type="term" value="F:hydrolase activity"/>
    <property type="evidence" value="ECO:0007669"/>
    <property type="project" value="UniProtKB-KW"/>
</dbReference>
<dbReference type="PROSITE" id="PS00941">
    <property type="entry name" value="CARBOXYLESTERASE_B_2"/>
    <property type="match status" value="1"/>
</dbReference>
<feature type="domain" description="Carboxylesterase type B" evidence="4">
    <location>
        <begin position="29"/>
        <end position="543"/>
    </location>
</feature>